<gene>
    <name evidence="3" type="ORF">RINTU1_13350</name>
</gene>
<dbReference type="EMBL" id="BLXO01000002">
    <property type="protein sequence ID" value="GFN45945.1"/>
    <property type="molecule type" value="Genomic_DNA"/>
</dbReference>
<evidence type="ECO:0000313" key="4">
    <source>
        <dbReference type="Proteomes" id="UP000504714"/>
    </source>
</evidence>
<feature type="domain" description="Gp5/Type VI secretion system Vgr protein OB-fold" evidence="1">
    <location>
        <begin position="18"/>
        <end position="85"/>
    </location>
</feature>
<sequence length="180" mass="19085">MKTFDNADYQRRLANVIRIGTVSAVDTTQGRCRVKTGELETDWLHWLTSRAGHIKMWSAPSIGEQVLILSISGELTTAFVLPAIFSDANPAPSASEAAILLHFSDGAQCHYEPKTGHLAVTGIKTATITAATAITLDSPVVTCTQQLITDSLQVNRGGTLRGDLTHGGGNLISNGIAESV</sequence>
<dbReference type="InterPro" id="IPR013046">
    <property type="entry name" value="GpV/Gp45"/>
</dbReference>
<evidence type="ECO:0000259" key="2">
    <source>
        <dbReference type="Pfam" id="PF18715"/>
    </source>
</evidence>
<dbReference type="Gene3D" id="6.20.150.10">
    <property type="match status" value="1"/>
</dbReference>
<evidence type="ECO:0000259" key="1">
    <source>
        <dbReference type="Pfam" id="PF04717"/>
    </source>
</evidence>
<accession>A0A6L2ZNM8</accession>
<comment type="caution">
    <text evidence="3">The sequence shown here is derived from an EMBL/GenBank/DDBJ whole genome shotgun (WGS) entry which is preliminary data.</text>
</comment>
<name>A0A6L2ZNM8_9ENTR</name>
<dbReference type="RefSeq" id="WP_176487713.1">
    <property type="nucleotide sequence ID" value="NZ_BLXO01000002.1"/>
</dbReference>
<dbReference type="InterPro" id="IPR037026">
    <property type="entry name" value="Vgr_OB-fold_dom_sf"/>
</dbReference>
<dbReference type="Gene3D" id="2.40.50.230">
    <property type="entry name" value="Gp5 N-terminal domain"/>
    <property type="match status" value="1"/>
</dbReference>
<organism evidence="3 4">
    <name type="scientific">Candidatus Regiella insecticola</name>
    <dbReference type="NCBI Taxonomy" id="138073"/>
    <lineage>
        <taxon>Bacteria</taxon>
        <taxon>Pseudomonadati</taxon>
        <taxon>Pseudomonadota</taxon>
        <taxon>Gammaproteobacteria</taxon>
        <taxon>Enterobacterales</taxon>
        <taxon>Enterobacteriaceae</taxon>
        <taxon>aphid secondary symbionts</taxon>
        <taxon>Candidatus Regiella</taxon>
    </lineage>
</organism>
<dbReference type="InterPro" id="IPR040629">
    <property type="entry name" value="Phage_spike"/>
</dbReference>
<dbReference type="Pfam" id="PF18715">
    <property type="entry name" value="Phage_spike"/>
    <property type="match status" value="1"/>
</dbReference>
<dbReference type="Proteomes" id="UP000504714">
    <property type="component" value="Unassembled WGS sequence"/>
</dbReference>
<evidence type="ECO:0000313" key="3">
    <source>
        <dbReference type="EMBL" id="GFN45945.1"/>
    </source>
</evidence>
<protein>
    <submittedName>
        <fullName evidence="3">Baseplate assembly protein V</fullName>
    </submittedName>
</protein>
<dbReference type="AlphaFoldDB" id="A0A6L2ZNM8"/>
<feature type="domain" description="Phage spike trimer" evidence="2">
    <location>
        <begin position="122"/>
        <end position="174"/>
    </location>
</feature>
<dbReference type="Pfam" id="PF04717">
    <property type="entry name" value="Phage_base_V"/>
    <property type="match status" value="1"/>
</dbReference>
<reference evidence="3 4" key="1">
    <citation type="submission" date="2020-06" db="EMBL/GenBank/DDBJ databases">
        <title>The genome sequence of Candidatus Regiella insecticola strain Tut.</title>
        <authorList>
            <person name="Nikoh N."/>
            <person name="Tsuchida T."/>
            <person name="Koga R."/>
            <person name="Oshima K."/>
            <person name="Hattori M."/>
            <person name="Fukatsu T."/>
        </authorList>
    </citation>
    <scope>NUCLEOTIDE SEQUENCE [LARGE SCALE GENOMIC DNA]</scope>
    <source>
        <strain evidence="3 4">Tut</strain>
    </source>
</reference>
<proteinExistence type="predicted"/>
<dbReference type="InterPro" id="IPR006531">
    <property type="entry name" value="Gp5/Vgr_OB"/>
</dbReference>
<dbReference type="NCBIfam" id="TIGR01644">
    <property type="entry name" value="phage_P2_V"/>
    <property type="match status" value="1"/>
</dbReference>